<evidence type="ECO:0008006" key="3">
    <source>
        <dbReference type="Google" id="ProtNLM"/>
    </source>
</evidence>
<sequence>MVFNGQLSDLPGHLDGLRDEGAFDQALGRLRDALFVQGTVAPAAESVAPALVAAAVELPGERRDRVIELLWEMLTGGGYLGAAAQDSPIRPAVTAQREHWRALAEAGNPWAARLLSAAGGDTFASAQRATGLVQAELTLGLSIWPPTEAAVGWLHGQLEATDRRQRFCAALALARLGDPAGAAILTDVPEGCKESFWIGYDPRGEARAALARLGAVPMPEEFAKIPAVSAIGLAAALLDAQGPTPEVLRAFAAHERIWGYLNFTELLERHGRPAHRTPPPAPR</sequence>
<dbReference type="EMBL" id="CP073767">
    <property type="protein sequence ID" value="UWZ58379.1"/>
    <property type="molecule type" value="Genomic_DNA"/>
</dbReference>
<organism evidence="1 2">
    <name type="scientific">Dactylosporangium aurantiacum</name>
    <dbReference type="NCBI Taxonomy" id="35754"/>
    <lineage>
        <taxon>Bacteria</taxon>
        <taxon>Bacillati</taxon>
        <taxon>Actinomycetota</taxon>
        <taxon>Actinomycetes</taxon>
        <taxon>Micromonosporales</taxon>
        <taxon>Micromonosporaceae</taxon>
        <taxon>Dactylosporangium</taxon>
    </lineage>
</organism>
<evidence type="ECO:0000313" key="1">
    <source>
        <dbReference type="EMBL" id="UWZ58379.1"/>
    </source>
</evidence>
<dbReference type="RefSeq" id="WP_033367669.1">
    <property type="nucleotide sequence ID" value="NZ_CP073767.1"/>
</dbReference>
<proteinExistence type="predicted"/>
<keyword evidence="2" id="KW-1185">Reference proteome</keyword>
<protein>
    <recommendedName>
        <fullName evidence="3">HEAT repeat domain-containing protein</fullName>
    </recommendedName>
</protein>
<dbReference type="KEGG" id="daur:Daura_20670"/>
<accession>A0A9Q9ILJ6</accession>
<evidence type="ECO:0000313" key="2">
    <source>
        <dbReference type="Proteomes" id="UP001058003"/>
    </source>
</evidence>
<reference evidence="1" key="1">
    <citation type="submission" date="2021-04" db="EMBL/GenBank/DDBJ databases">
        <title>Dactylosporangium aurantiacum NRRL B-8018 full assembly.</title>
        <authorList>
            <person name="Hartkoorn R.C."/>
            <person name="Beaudoing E."/>
            <person name="Hot D."/>
        </authorList>
    </citation>
    <scope>NUCLEOTIDE SEQUENCE</scope>
    <source>
        <strain evidence="1">NRRL B-8018</strain>
    </source>
</reference>
<gene>
    <name evidence="1" type="ORF">Daura_20670</name>
</gene>
<dbReference type="Proteomes" id="UP001058003">
    <property type="component" value="Chromosome"/>
</dbReference>
<dbReference type="AlphaFoldDB" id="A0A9Q9ILJ6"/>
<name>A0A9Q9ILJ6_9ACTN</name>